<keyword evidence="4" id="KW-1185">Reference proteome</keyword>
<feature type="chain" id="PRO_5046690464" description="F5/8 type C domain-containing protein" evidence="1">
    <location>
        <begin position="20"/>
        <end position="262"/>
    </location>
</feature>
<gene>
    <name evidence="3" type="ORF">GCM10022247_43580</name>
</gene>
<sequence>MWALALTAVLLAPVTISVAPEKLQVVGLPCMPGSLKVGLTNTGTTDRYADVELSAKGPLVLDRKIISTWLPAWDPDHTVNTQVGVTVPRTAKPGTYSLSLSIDRTLRTVPVEVLPLPPKDNLVLGEQASASSTHGSFRVCGAVDGDANSANWSTSTGWNDATRGVFPDDYSVSLVAPTTIGRVELQTLDSARYPAAQNGLRDWDVQVRSAGAWVTVDSVRGNVAGRVKSVFPAVTGDAVRIVALDSNDHAYSRIVELEAYAR</sequence>
<organism evidence="3 4">
    <name type="scientific">Allokutzneria multivorans</name>
    <dbReference type="NCBI Taxonomy" id="1142134"/>
    <lineage>
        <taxon>Bacteria</taxon>
        <taxon>Bacillati</taxon>
        <taxon>Actinomycetota</taxon>
        <taxon>Actinomycetes</taxon>
        <taxon>Pseudonocardiales</taxon>
        <taxon>Pseudonocardiaceae</taxon>
        <taxon>Allokutzneria</taxon>
    </lineage>
</organism>
<reference evidence="4" key="1">
    <citation type="journal article" date="2019" name="Int. J. Syst. Evol. Microbiol.">
        <title>The Global Catalogue of Microorganisms (GCM) 10K type strain sequencing project: providing services to taxonomists for standard genome sequencing and annotation.</title>
        <authorList>
            <consortium name="The Broad Institute Genomics Platform"/>
            <consortium name="The Broad Institute Genome Sequencing Center for Infectious Disease"/>
            <person name="Wu L."/>
            <person name="Ma J."/>
        </authorList>
    </citation>
    <scope>NUCLEOTIDE SEQUENCE [LARGE SCALE GENOMIC DNA]</scope>
    <source>
        <strain evidence="4">JCM 17342</strain>
    </source>
</reference>
<dbReference type="RefSeq" id="WP_344877632.1">
    <property type="nucleotide sequence ID" value="NZ_BAABAL010000017.1"/>
</dbReference>
<keyword evidence="1" id="KW-0732">Signal</keyword>
<comment type="caution">
    <text evidence="3">The sequence shown here is derived from an EMBL/GenBank/DDBJ whole genome shotgun (WGS) entry which is preliminary data.</text>
</comment>
<proteinExistence type="predicted"/>
<evidence type="ECO:0000256" key="1">
    <source>
        <dbReference type="SAM" id="SignalP"/>
    </source>
</evidence>
<accession>A0ABP7SSE8</accession>
<dbReference type="EMBL" id="BAABAL010000017">
    <property type="protein sequence ID" value="GAA4015893.1"/>
    <property type="molecule type" value="Genomic_DNA"/>
</dbReference>
<feature type="signal peptide" evidence="1">
    <location>
        <begin position="1"/>
        <end position="19"/>
    </location>
</feature>
<dbReference type="InterPro" id="IPR000421">
    <property type="entry name" value="FA58C"/>
</dbReference>
<evidence type="ECO:0000259" key="2">
    <source>
        <dbReference type="PROSITE" id="PS50022"/>
    </source>
</evidence>
<dbReference type="SUPFAM" id="SSF49785">
    <property type="entry name" value="Galactose-binding domain-like"/>
    <property type="match status" value="1"/>
</dbReference>
<dbReference type="Gene3D" id="2.60.120.260">
    <property type="entry name" value="Galactose-binding domain-like"/>
    <property type="match status" value="1"/>
</dbReference>
<name>A0ABP7SSE8_9PSEU</name>
<evidence type="ECO:0000313" key="3">
    <source>
        <dbReference type="EMBL" id="GAA4015893.1"/>
    </source>
</evidence>
<dbReference type="InterPro" id="IPR008979">
    <property type="entry name" value="Galactose-bd-like_sf"/>
</dbReference>
<dbReference type="PROSITE" id="PS50022">
    <property type="entry name" value="FA58C_3"/>
    <property type="match status" value="1"/>
</dbReference>
<protein>
    <recommendedName>
        <fullName evidence="2">F5/8 type C domain-containing protein</fullName>
    </recommendedName>
</protein>
<evidence type="ECO:0000313" key="4">
    <source>
        <dbReference type="Proteomes" id="UP001501747"/>
    </source>
</evidence>
<dbReference type="Proteomes" id="UP001501747">
    <property type="component" value="Unassembled WGS sequence"/>
</dbReference>
<feature type="domain" description="F5/8 type C" evidence="2">
    <location>
        <begin position="111"/>
        <end position="262"/>
    </location>
</feature>